<gene>
    <name evidence="4" type="ORF">METZ01_LOCUS280453</name>
</gene>
<accession>A0A382KTH9</accession>
<evidence type="ECO:0000256" key="2">
    <source>
        <dbReference type="ARBA" id="ARBA00023004"/>
    </source>
</evidence>
<dbReference type="AlphaFoldDB" id="A0A382KTH9"/>
<reference evidence="4" key="1">
    <citation type="submission" date="2018-05" db="EMBL/GenBank/DDBJ databases">
        <authorList>
            <person name="Lanie J.A."/>
            <person name="Ng W.-L."/>
            <person name="Kazmierczak K.M."/>
            <person name="Andrzejewski T.M."/>
            <person name="Davidsen T.M."/>
            <person name="Wayne K.J."/>
            <person name="Tettelin H."/>
            <person name="Glass J.I."/>
            <person name="Rusch D."/>
            <person name="Podicherti R."/>
            <person name="Tsui H.-C.T."/>
            <person name="Winkler M.E."/>
        </authorList>
    </citation>
    <scope>NUCLEOTIDE SEQUENCE</scope>
</reference>
<dbReference type="InterPro" id="IPR010376">
    <property type="entry name" value="GBBH-like_N"/>
</dbReference>
<evidence type="ECO:0000256" key="1">
    <source>
        <dbReference type="ARBA" id="ARBA00022723"/>
    </source>
</evidence>
<dbReference type="Gene3D" id="3.30.2020.30">
    <property type="match status" value="1"/>
</dbReference>
<keyword evidence="2" id="KW-0408">Iron</keyword>
<proteinExistence type="predicted"/>
<dbReference type="Pfam" id="PF06155">
    <property type="entry name" value="GBBH-like_N"/>
    <property type="match status" value="1"/>
</dbReference>
<organism evidence="4">
    <name type="scientific">marine metagenome</name>
    <dbReference type="NCBI Taxonomy" id="408172"/>
    <lineage>
        <taxon>unclassified sequences</taxon>
        <taxon>metagenomes</taxon>
        <taxon>ecological metagenomes</taxon>
    </lineage>
</organism>
<protein>
    <recommendedName>
        <fullName evidence="3">Gamma-butyrobetaine hydroxylase-like N-terminal domain-containing protein</fullName>
    </recommendedName>
</protein>
<evidence type="ECO:0000259" key="3">
    <source>
        <dbReference type="Pfam" id="PF06155"/>
    </source>
</evidence>
<dbReference type="InterPro" id="IPR038492">
    <property type="entry name" value="GBBH-like_N_sf"/>
</dbReference>
<evidence type="ECO:0000313" key="4">
    <source>
        <dbReference type="EMBL" id="SVC27599.1"/>
    </source>
</evidence>
<sequence>MIINFLLFIDKSLTVINIKLTFMKKYNKNIKDFDVLNDLLLVNFSDGSEAVIPFRRLRDRCPCAGCEGETDALGNLYKPESQPKTESSYELRQVLPVGYYGLKPLWADNHTTGIFSIDLLVELSEK</sequence>
<keyword evidence="1" id="KW-0479">Metal-binding</keyword>
<dbReference type="EMBL" id="UINC01082645">
    <property type="protein sequence ID" value="SVC27599.1"/>
    <property type="molecule type" value="Genomic_DNA"/>
</dbReference>
<dbReference type="GO" id="GO:0046872">
    <property type="term" value="F:metal ion binding"/>
    <property type="evidence" value="ECO:0007669"/>
    <property type="project" value="UniProtKB-KW"/>
</dbReference>
<name>A0A382KTH9_9ZZZZ</name>
<feature type="domain" description="Gamma-butyrobetaine hydroxylase-like N-terminal" evidence="3">
    <location>
        <begin position="38"/>
        <end position="120"/>
    </location>
</feature>